<evidence type="ECO:0000313" key="2">
    <source>
        <dbReference type="Proteomes" id="UP001303647"/>
    </source>
</evidence>
<dbReference type="EMBL" id="MU857758">
    <property type="protein sequence ID" value="KAK4244101.1"/>
    <property type="molecule type" value="Genomic_DNA"/>
</dbReference>
<keyword evidence="2" id="KW-1185">Reference proteome</keyword>
<comment type="caution">
    <text evidence="1">The sequence shown here is derived from an EMBL/GenBank/DDBJ whole genome shotgun (WGS) entry which is preliminary data.</text>
</comment>
<reference evidence="1" key="2">
    <citation type="submission" date="2023-05" db="EMBL/GenBank/DDBJ databases">
        <authorList>
            <consortium name="Lawrence Berkeley National Laboratory"/>
            <person name="Steindorff A."/>
            <person name="Hensen N."/>
            <person name="Bonometti L."/>
            <person name="Westerberg I."/>
            <person name="Brannstrom I.O."/>
            <person name="Guillou S."/>
            <person name="Cros-Aarteil S."/>
            <person name="Calhoun S."/>
            <person name="Haridas S."/>
            <person name="Kuo A."/>
            <person name="Mondo S."/>
            <person name="Pangilinan J."/>
            <person name="Riley R."/>
            <person name="Labutti K."/>
            <person name="Andreopoulos B."/>
            <person name="Lipzen A."/>
            <person name="Chen C."/>
            <person name="Yanf M."/>
            <person name="Daum C."/>
            <person name="Ng V."/>
            <person name="Clum A."/>
            <person name="Ohm R."/>
            <person name="Martin F."/>
            <person name="Silar P."/>
            <person name="Natvig D."/>
            <person name="Lalanne C."/>
            <person name="Gautier V."/>
            <person name="Ament-Velasquez S.L."/>
            <person name="Kruys A."/>
            <person name="Hutchinson M.I."/>
            <person name="Powell A.J."/>
            <person name="Barry K."/>
            <person name="Miller A.N."/>
            <person name="Grigoriev I.V."/>
            <person name="Debuchy R."/>
            <person name="Gladieux P."/>
            <person name="Thoren M.H."/>
            <person name="Johannesson H."/>
        </authorList>
    </citation>
    <scope>NUCLEOTIDE SEQUENCE</scope>
    <source>
        <strain evidence="1">CBS 359.72</strain>
    </source>
</reference>
<proteinExistence type="predicted"/>
<dbReference type="Proteomes" id="UP001303647">
    <property type="component" value="Unassembled WGS sequence"/>
</dbReference>
<name>A0AAN7CL42_9PEZI</name>
<dbReference type="AlphaFoldDB" id="A0AAN7CL42"/>
<accession>A0AAN7CL42</accession>
<dbReference type="InterPro" id="IPR022085">
    <property type="entry name" value="OpdG"/>
</dbReference>
<dbReference type="Pfam" id="PF12311">
    <property type="entry name" value="DUF3632"/>
    <property type="match status" value="1"/>
</dbReference>
<gene>
    <name evidence="1" type="ORF">C7999DRAFT_44198</name>
</gene>
<reference evidence="1" key="1">
    <citation type="journal article" date="2023" name="Mol. Phylogenet. Evol.">
        <title>Genome-scale phylogeny and comparative genomics of the fungal order Sordariales.</title>
        <authorList>
            <person name="Hensen N."/>
            <person name="Bonometti L."/>
            <person name="Westerberg I."/>
            <person name="Brannstrom I.O."/>
            <person name="Guillou S."/>
            <person name="Cros-Aarteil S."/>
            <person name="Calhoun S."/>
            <person name="Haridas S."/>
            <person name="Kuo A."/>
            <person name="Mondo S."/>
            <person name="Pangilinan J."/>
            <person name="Riley R."/>
            <person name="LaButti K."/>
            <person name="Andreopoulos B."/>
            <person name="Lipzen A."/>
            <person name="Chen C."/>
            <person name="Yan M."/>
            <person name="Daum C."/>
            <person name="Ng V."/>
            <person name="Clum A."/>
            <person name="Steindorff A."/>
            <person name="Ohm R.A."/>
            <person name="Martin F."/>
            <person name="Silar P."/>
            <person name="Natvig D.O."/>
            <person name="Lalanne C."/>
            <person name="Gautier V."/>
            <person name="Ament-Velasquez S.L."/>
            <person name="Kruys A."/>
            <person name="Hutchinson M.I."/>
            <person name="Powell A.J."/>
            <person name="Barry K."/>
            <person name="Miller A.N."/>
            <person name="Grigoriev I.V."/>
            <person name="Debuchy R."/>
            <person name="Gladieux P."/>
            <person name="Hiltunen Thoren M."/>
            <person name="Johannesson H."/>
        </authorList>
    </citation>
    <scope>NUCLEOTIDE SEQUENCE</scope>
    <source>
        <strain evidence="1">CBS 359.72</strain>
    </source>
</reference>
<protein>
    <submittedName>
        <fullName evidence="1">Uncharacterized protein</fullName>
    </submittedName>
</protein>
<evidence type="ECO:0000313" key="1">
    <source>
        <dbReference type="EMBL" id="KAK4244101.1"/>
    </source>
</evidence>
<sequence length="310" mass="35702">MNAILPENEIYDDFDEIRPGWLLVLDDMLRTCSDSNSEYHLDYIIASLIKQYLLSDDDGVAYVFAQRFDDLYSTVYQPQFDGYRGEHKGWAGYFIAFYDTVCRTAVQIPYSDSKQDKMIQLLQSEFEWVDSEIWSDHLLLPERLWKYDPGEIYRDSSGDLNSPKNLQSLKRESADYVNFHAFNARCVAGGLDARYRAQFGHEGHRISVGLQPGFPEYPAPWVDCQVLVAAQYIVLAGDAIDAECVKKQLSPPRRGWRGWENGNGPSVWKHWAIQLGKIADALQRGEDPGFRVLEDNRETLIEMVKHGTRW</sequence>
<organism evidence="1 2">
    <name type="scientific">Corynascus novoguineensis</name>
    <dbReference type="NCBI Taxonomy" id="1126955"/>
    <lineage>
        <taxon>Eukaryota</taxon>
        <taxon>Fungi</taxon>
        <taxon>Dikarya</taxon>
        <taxon>Ascomycota</taxon>
        <taxon>Pezizomycotina</taxon>
        <taxon>Sordariomycetes</taxon>
        <taxon>Sordariomycetidae</taxon>
        <taxon>Sordariales</taxon>
        <taxon>Chaetomiaceae</taxon>
        <taxon>Corynascus</taxon>
    </lineage>
</organism>